<feature type="transmembrane region" description="Helical" evidence="1">
    <location>
        <begin position="201"/>
        <end position="224"/>
    </location>
</feature>
<dbReference type="OrthoDB" id="111691at2"/>
<dbReference type="InterPro" id="IPR005625">
    <property type="entry name" value="PepSY-ass_TM"/>
</dbReference>
<accession>A0A1I2SQN5</accession>
<dbReference type="PANTHER" id="PTHR34219">
    <property type="entry name" value="IRON-REGULATED INNER MEMBRANE PROTEIN-RELATED"/>
    <property type="match status" value="1"/>
</dbReference>
<dbReference type="PANTHER" id="PTHR34219:SF3">
    <property type="entry name" value="BLL7967 PROTEIN"/>
    <property type="match status" value="1"/>
</dbReference>
<dbReference type="STRING" id="414048.SAMN04489864_10112"/>
<evidence type="ECO:0000256" key="1">
    <source>
        <dbReference type="SAM" id="Phobius"/>
    </source>
</evidence>
<evidence type="ECO:0000313" key="2">
    <source>
        <dbReference type="EMBL" id="SFG55174.1"/>
    </source>
</evidence>
<gene>
    <name evidence="2" type="ORF">SAMN04489864_10112</name>
</gene>
<feature type="transmembrane region" description="Helical" evidence="1">
    <location>
        <begin position="21"/>
        <end position="45"/>
    </location>
</feature>
<keyword evidence="3" id="KW-1185">Reference proteome</keyword>
<name>A0A1I2SQN5_9SPHI</name>
<protein>
    <submittedName>
        <fullName evidence="2">Uncharacterized iron-regulated membrane protein</fullName>
    </submittedName>
</protein>
<keyword evidence="1" id="KW-0472">Membrane</keyword>
<keyword evidence="1" id="KW-0812">Transmembrane</keyword>
<dbReference type="Proteomes" id="UP000199666">
    <property type="component" value="Unassembled WGS sequence"/>
</dbReference>
<keyword evidence="1" id="KW-1133">Transmembrane helix</keyword>
<feature type="transmembrane region" description="Helical" evidence="1">
    <location>
        <begin position="355"/>
        <end position="376"/>
    </location>
</feature>
<feature type="transmembrane region" description="Helical" evidence="1">
    <location>
        <begin position="151"/>
        <end position="171"/>
    </location>
</feature>
<organism evidence="2 3">
    <name type="scientific">Pedobacter insulae</name>
    <dbReference type="NCBI Taxonomy" id="414048"/>
    <lineage>
        <taxon>Bacteria</taxon>
        <taxon>Pseudomonadati</taxon>
        <taxon>Bacteroidota</taxon>
        <taxon>Sphingobacteriia</taxon>
        <taxon>Sphingobacteriales</taxon>
        <taxon>Sphingobacteriaceae</taxon>
        <taxon>Pedobacter</taxon>
    </lineage>
</organism>
<proteinExistence type="predicted"/>
<dbReference type="Pfam" id="PF03929">
    <property type="entry name" value="PepSY_TM"/>
    <property type="match status" value="1"/>
</dbReference>
<reference evidence="2 3" key="1">
    <citation type="submission" date="2016-10" db="EMBL/GenBank/DDBJ databases">
        <authorList>
            <person name="de Groot N.N."/>
        </authorList>
    </citation>
    <scope>NUCLEOTIDE SEQUENCE [LARGE SCALE GENOMIC DNA]</scope>
    <source>
        <strain evidence="2 3">DSM 18684</strain>
    </source>
</reference>
<evidence type="ECO:0000313" key="3">
    <source>
        <dbReference type="Proteomes" id="UP000199666"/>
    </source>
</evidence>
<dbReference type="RefSeq" id="WP_090991519.1">
    <property type="nucleotide sequence ID" value="NZ_FOPP01000001.1"/>
</dbReference>
<sequence>MGSPKPPIKKKRTFKYWTGRIHLWLGLASGILVFFLGITGCILAFEREIEDAVQDYRFTKVEAKPLLPPTRLKAIADKALPHKIAHSVNYQSGRTAQVVYYHDSPAYYFIVFINQYTGEILKVKNMDDDFFRIVIMGHYYLWLPPEIGQPILTTATMIFVFLLISGLILWWPKSKAARKQRFSVRLKSKWRRLNYDLHNVLGFYMSFIIIFIALTGMIMGFQWFSKSVYWLSSGGKSMTAYEETFSDTTRTAPLSLNAPAADVLWARFVKAAPGFKGSYDVHIPENAKSAVEIAINPDPSTYWQADYRYFDQHTLKEIEVAHLFGKLSNASVADKLIRMNYDIHIGAIAGLPGKILAFIASLIAASMPVTGIIIWLGRKKKYAKTKLIEHHTNN</sequence>
<dbReference type="AlphaFoldDB" id="A0A1I2SQN5"/>
<dbReference type="EMBL" id="FOPP01000001">
    <property type="protein sequence ID" value="SFG55174.1"/>
    <property type="molecule type" value="Genomic_DNA"/>
</dbReference>